<comment type="subcellular location">
    <subcellularLocation>
        <location evidence="1">Membrane</location>
        <topology evidence="1">Multi-pass membrane protein</topology>
    </subcellularLocation>
</comment>
<sequence>MISLAATATPHMAVWGKWLGDALGTNAAGASAGNAIFGIFLSLMVYLIGQWLFKISKGFFLFQPLFVGMVLGIFILFLMAKAFGTDTATFYKSAYLPGGNIIFWFLNPATIAFAIPLYRRNDIVKRFWLEIVLSLIIGLLISLFIIYFVAKLFGLDNSGIASMLPQAATTAIAMPVAVSVGGNSAITAMACIINAVLIYALGDFLVKVFKLNSDPIGAGLGLGTAGHAVGTAKAIQLGSIQGSMASIAVVVVSIVVDIVVPPFAHMMGLY</sequence>
<feature type="transmembrane region" description="Helical" evidence="5">
    <location>
        <begin position="170"/>
        <end position="201"/>
    </location>
</feature>
<feature type="transmembrane region" description="Helical" evidence="5">
    <location>
        <begin position="60"/>
        <end position="83"/>
    </location>
</feature>
<feature type="transmembrane region" description="Helical" evidence="5">
    <location>
        <begin position="243"/>
        <end position="264"/>
    </location>
</feature>
<evidence type="ECO:0000313" key="8">
    <source>
        <dbReference type="Proteomes" id="UP000033491"/>
    </source>
</evidence>
<dbReference type="Proteomes" id="UP000321691">
    <property type="component" value="Unassembled WGS sequence"/>
</dbReference>
<evidence type="ECO:0000313" key="7">
    <source>
        <dbReference type="EMBL" id="KJW13091.1"/>
    </source>
</evidence>
<evidence type="ECO:0000256" key="2">
    <source>
        <dbReference type="ARBA" id="ARBA00022692"/>
    </source>
</evidence>
<comment type="caution">
    <text evidence="7">The sequence shown here is derived from an EMBL/GenBank/DDBJ whole genome shotgun (WGS) entry which is preliminary data.</text>
</comment>
<evidence type="ECO:0000313" key="9">
    <source>
        <dbReference type="Proteomes" id="UP000321691"/>
    </source>
</evidence>
<dbReference type="PATRIC" id="fig|216463.3.peg.98"/>
<dbReference type="Pfam" id="PF04172">
    <property type="entry name" value="LrgB"/>
    <property type="match status" value="1"/>
</dbReference>
<dbReference type="EMBL" id="BJZI01000012">
    <property type="protein sequence ID" value="GEO66656.1"/>
    <property type="molecule type" value="Genomic_DNA"/>
</dbReference>
<feature type="transmembrane region" description="Helical" evidence="5">
    <location>
        <begin position="27"/>
        <end position="48"/>
    </location>
</feature>
<dbReference type="Proteomes" id="UP000033491">
    <property type="component" value="Unassembled WGS sequence"/>
</dbReference>
<keyword evidence="4 5" id="KW-0472">Membrane</keyword>
<protein>
    <submittedName>
        <fullName evidence="6 7">Antiholin</fullName>
    </submittedName>
</protein>
<dbReference type="PANTHER" id="PTHR30249:SF0">
    <property type="entry name" value="PLASTIDAL GLYCOLATE_GLYCERATE TRANSLOCATOR 1, CHLOROPLASTIC"/>
    <property type="match status" value="1"/>
</dbReference>
<gene>
    <name evidence="6" type="ORF">LSP04_10750</name>
    <name evidence="7" type="ORF">VC81_04965</name>
</gene>
<name>A0A0F3RSX2_9LACO</name>
<dbReference type="AlphaFoldDB" id="A0A0F3RSX2"/>
<dbReference type="GO" id="GO:0016020">
    <property type="term" value="C:membrane"/>
    <property type="evidence" value="ECO:0007669"/>
    <property type="project" value="UniProtKB-SubCell"/>
</dbReference>
<dbReference type="EMBL" id="JZCR01000011">
    <property type="protein sequence ID" value="KJW13091.1"/>
    <property type="molecule type" value="Genomic_DNA"/>
</dbReference>
<organism evidence="7 8">
    <name type="scientific">Levilactobacillus spicheri</name>
    <dbReference type="NCBI Taxonomy" id="216463"/>
    <lineage>
        <taxon>Bacteria</taxon>
        <taxon>Bacillati</taxon>
        <taxon>Bacillota</taxon>
        <taxon>Bacilli</taxon>
        <taxon>Lactobacillales</taxon>
        <taxon>Lactobacillaceae</taxon>
        <taxon>Levilactobacillus</taxon>
    </lineage>
</organism>
<accession>A0A0F3RSX2</accession>
<evidence type="ECO:0000256" key="5">
    <source>
        <dbReference type="SAM" id="Phobius"/>
    </source>
</evidence>
<evidence type="ECO:0000256" key="1">
    <source>
        <dbReference type="ARBA" id="ARBA00004141"/>
    </source>
</evidence>
<dbReference type="OrthoDB" id="9811701at2"/>
<dbReference type="InterPro" id="IPR007300">
    <property type="entry name" value="CidB/LrgB"/>
</dbReference>
<keyword evidence="2 5" id="KW-0812">Transmembrane</keyword>
<reference evidence="7 8" key="1">
    <citation type="submission" date="2015-03" db="EMBL/GenBank/DDBJ databases">
        <authorList>
            <person name="Zheng J."/>
            <person name="Ganezle M."/>
        </authorList>
    </citation>
    <scope>NUCLEOTIDE SEQUENCE [LARGE SCALE GENOMIC DNA]</scope>
    <source>
        <strain evidence="7 8">LP38</strain>
    </source>
</reference>
<keyword evidence="3 5" id="KW-1133">Transmembrane helix</keyword>
<feature type="transmembrane region" description="Helical" evidence="5">
    <location>
        <begin position="95"/>
        <end position="115"/>
    </location>
</feature>
<feature type="transmembrane region" description="Helical" evidence="5">
    <location>
        <begin position="127"/>
        <end position="150"/>
    </location>
</feature>
<dbReference type="PANTHER" id="PTHR30249">
    <property type="entry name" value="PUTATIVE SEROTONIN TRANSPORTER"/>
    <property type="match status" value="1"/>
</dbReference>
<proteinExistence type="predicted"/>
<evidence type="ECO:0000256" key="4">
    <source>
        <dbReference type="ARBA" id="ARBA00023136"/>
    </source>
</evidence>
<evidence type="ECO:0000256" key="3">
    <source>
        <dbReference type="ARBA" id="ARBA00022989"/>
    </source>
</evidence>
<dbReference type="NCBIfam" id="NF003291">
    <property type="entry name" value="PRK04288.1"/>
    <property type="match status" value="1"/>
</dbReference>
<evidence type="ECO:0000313" key="6">
    <source>
        <dbReference type="EMBL" id="GEO66656.1"/>
    </source>
</evidence>
<reference evidence="6 9" key="2">
    <citation type="submission" date="2019-07" db="EMBL/GenBank/DDBJ databases">
        <title>Whole genome shotgun sequence of Lactobacillus spicheri NBRC 107155.</title>
        <authorList>
            <person name="Hosoyama A."/>
            <person name="Uohara A."/>
            <person name="Ohji S."/>
            <person name="Ichikawa N."/>
        </authorList>
    </citation>
    <scope>NUCLEOTIDE SEQUENCE [LARGE SCALE GENOMIC DNA]</scope>
    <source>
        <strain evidence="6 9">NBRC 107155</strain>
    </source>
</reference>
<keyword evidence="9" id="KW-1185">Reference proteome</keyword>